<evidence type="ECO:0000313" key="4">
    <source>
        <dbReference type="Proteomes" id="UP001150924"/>
    </source>
</evidence>
<feature type="region of interest" description="Disordered" evidence="1">
    <location>
        <begin position="280"/>
        <end position="317"/>
    </location>
</feature>
<dbReference type="SUPFAM" id="SSF102114">
    <property type="entry name" value="Radical SAM enzymes"/>
    <property type="match status" value="1"/>
</dbReference>
<dbReference type="RefSeq" id="WP_267770765.1">
    <property type="nucleotide sequence ID" value="NZ_JAPNKE010000002.1"/>
</dbReference>
<evidence type="ECO:0000256" key="1">
    <source>
        <dbReference type="SAM" id="MobiDB-lite"/>
    </source>
</evidence>
<evidence type="ECO:0000259" key="2">
    <source>
        <dbReference type="Pfam" id="PF13186"/>
    </source>
</evidence>
<dbReference type="Proteomes" id="UP001150924">
    <property type="component" value="Unassembled WGS sequence"/>
</dbReference>
<dbReference type="InterPro" id="IPR023885">
    <property type="entry name" value="4Fe4S-binding_SPASM_dom"/>
</dbReference>
<feature type="compositionally biased region" description="Basic and acidic residues" evidence="1">
    <location>
        <begin position="294"/>
        <end position="306"/>
    </location>
</feature>
<dbReference type="PANTHER" id="PTHR11228">
    <property type="entry name" value="RADICAL SAM DOMAIN PROTEIN"/>
    <property type="match status" value="1"/>
</dbReference>
<protein>
    <submittedName>
        <fullName evidence="3">SPASM domain-containing protein</fullName>
    </submittedName>
</protein>
<dbReference type="AlphaFoldDB" id="A0A9X3EQQ5"/>
<evidence type="ECO:0000313" key="3">
    <source>
        <dbReference type="EMBL" id="MCY1008116.1"/>
    </source>
</evidence>
<gene>
    <name evidence="3" type="ORF">OV079_21665</name>
</gene>
<feature type="domain" description="4Fe4S-binding SPASM" evidence="2">
    <location>
        <begin position="150"/>
        <end position="215"/>
    </location>
</feature>
<proteinExistence type="predicted"/>
<reference evidence="3" key="1">
    <citation type="submission" date="2022-11" db="EMBL/GenBank/DDBJ databases">
        <title>Minimal conservation of predation-associated metabolite biosynthetic gene clusters underscores biosynthetic potential of Myxococcota including descriptions for ten novel species: Archangium lansinium sp. nov., Myxococcus landrumus sp. nov., Nannocystis bai.</title>
        <authorList>
            <person name="Ahearne A."/>
            <person name="Stevens C."/>
            <person name="Phillips K."/>
        </authorList>
    </citation>
    <scope>NUCLEOTIDE SEQUENCE</scope>
    <source>
        <strain evidence="3">Na p29</strain>
    </source>
</reference>
<dbReference type="PANTHER" id="PTHR11228:SF7">
    <property type="entry name" value="PQQA PEPTIDE CYCLASE"/>
    <property type="match status" value="1"/>
</dbReference>
<dbReference type="NCBIfam" id="TIGR04085">
    <property type="entry name" value="rSAM_more_4Fe4S"/>
    <property type="match status" value="1"/>
</dbReference>
<comment type="caution">
    <text evidence="3">The sequence shown here is derived from an EMBL/GenBank/DDBJ whole genome shotgun (WGS) entry which is preliminary data.</text>
</comment>
<dbReference type="Pfam" id="PF13186">
    <property type="entry name" value="SPASM"/>
    <property type="match status" value="1"/>
</dbReference>
<dbReference type="InterPro" id="IPR050377">
    <property type="entry name" value="Radical_SAM_PqqE_MftC-like"/>
</dbReference>
<dbReference type="InterPro" id="IPR013785">
    <property type="entry name" value="Aldolase_TIM"/>
</dbReference>
<name>A0A9X3EQQ5_9BACT</name>
<dbReference type="InterPro" id="IPR058240">
    <property type="entry name" value="rSAM_sf"/>
</dbReference>
<organism evidence="3 4">
    <name type="scientific">Nannocystis pusilla</name>
    <dbReference type="NCBI Taxonomy" id="889268"/>
    <lineage>
        <taxon>Bacteria</taxon>
        <taxon>Pseudomonadati</taxon>
        <taxon>Myxococcota</taxon>
        <taxon>Polyangia</taxon>
        <taxon>Nannocystales</taxon>
        <taxon>Nannocystaceae</taxon>
        <taxon>Nannocystis</taxon>
    </lineage>
</organism>
<dbReference type="Gene3D" id="3.20.20.70">
    <property type="entry name" value="Aldolase class I"/>
    <property type="match status" value="1"/>
</dbReference>
<sequence length="317" mass="35011">MEAGLLLAGISIDGLEHSHNRVRNTPDSWRRAFAALRLLRDAGCQVNANTQINAYTRHELFELLELLGAEGVRSWQLQITVPHGNAADHRELLLQPYMLLELYDVLDPLITRAAALGMSIWPANSLGYFGPLEKRLRAPVMKKTGHYSGCQAGSSSIGIESNGAIKPCPSLGGEVNIGGNIRDYSLEHLWHNTAQLSGLRQRTRADLWGYCHDCYYAEVCLAGCTAVSEPVMGRPGNNPFCHHRAVEMDRAGLRERIEFVRAAPEVAFGTALFRVVREAKDPERRANEGPVAIEEPRISRELERTGPGRPLDPSSDA</sequence>
<keyword evidence="4" id="KW-1185">Reference proteome</keyword>
<accession>A0A9X3EQQ5</accession>
<dbReference type="EMBL" id="JAPNKE010000002">
    <property type="protein sequence ID" value="MCY1008116.1"/>
    <property type="molecule type" value="Genomic_DNA"/>
</dbReference>